<protein>
    <recommendedName>
        <fullName evidence="4">Conidiation-specific protein 6</fullName>
    </recommendedName>
</protein>
<dbReference type="OrthoDB" id="5419162at2759"/>
<feature type="region of interest" description="Disordered" evidence="1">
    <location>
        <begin position="65"/>
        <end position="97"/>
    </location>
</feature>
<name>A0A397GXP4_ASPTH</name>
<dbReference type="PANTHER" id="PTHR36576">
    <property type="entry name" value="UPF0654 PROTEIN C11D3.01C-RELATED"/>
    <property type="match status" value="1"/>
</dbReference>
<keyword evidence="3" id="KW-1185">Reference proteome</keyword>
<evidence type="ECO:0000256" key="1">
    <source>
        <dbReference type="SAM" id="MobiDB-lite"/>
    </source>
</evidence>
<evidence type="ECO:0000313" key="2">
    <source>
        <dbReference type="EMBL" id="RHZ55427.1"/>
    </source>
</evidence>
<dbReference type="Pfam" id="PF10346">
    <property type="entry name" value="Con-6"/>
    <property type="match status" value="2"/>
</dbReference>
<comment type="caution">
    <text evidence="2">The sequence shown here is derived from an EMBL/GenBank/DDBJ whole genome shotgun (WGS) entry which is preliminary data.</text>
</comment>
<gene>
    <name evidence="2" type="ORF">CDV56_107485</name>
</gene>
<feature type="region of interest" description="Disordered" evidence="1">
    <location>
        <begin position="1"/>
        <end position="29"/>
    </location>
</feature>
<dbReference type="GO" id="GO:0005737">
    <property type="term" value="C:cytoplasm"/>
    <property type="evidence" value="ECO:0007669"/>
    <property type="project" value="TreeGrafter"/>
</dbReference>
<organism evidence="2 3">
    <name type="scientific">Aspergillus thermomutatus</name>
    <name type="common">Neosartorya pseudofischeri</name>
    <dbReference type="NCBI Taxonomy" id="41047"/>
    <lineage>
        <taxon>Eukaryota</taxon>
        <taxon>Fungi</taxon>
        <taxon>Dikarya</taxon>
        <taxon>Ascomycota</taxon>
        <taxon>Pezizomycotina</taxon>
        <taxon>Eurotiomycetes</taxon>
        <taxon>Eurotiomycetidae</taxon>
        <taxon>Eurotiales</taxon>
        <taxon>Aspergillaceae</taxon>
        <taxon>Aspergillus</taxon>
        <taxon>Aspergillus subgen. Fumigati</taxon>
    </lineage>
</organism>
<dbReference type="PANTHER" id="PTHR36576:SF2">
    <property type="entry name" value="PROTEIN CON-6, PUTATIVE (AFU_ORTHOLOGUE AFUA_4G03615)-RELATED"/>
    <property type="match status" value="1"/>
</dbReference>
<dbReference type="InterPro" id="IPR018824">
    <property type="entry name" value="Conidiation-specific_6"/>
</dbReference>
<sequence>MSSAEDRVNALRGYKATLSNPRVSDKAKQHAQNVIDNELGGEKVHDDFYQRRGDDQKDPNRVQAGLKAATHNPGVTDEGKRSAAEKYKQQFGQGPDE</sequence>
<evidence type="ECO:0008006" key="4">
    <source>
        <dbReference type="Google" id="ProtNLM"/>
    </source>
</evidence>
<dbReference type="VEuPathDB" id="FungiDB:CDV56_107485"/>
<reference evidence="2" key="1">
    <citation type="submission" date="2018-08" db="EMBL/GenBank/DDBJ databases">
        <title>Draft genome sequence of azole-resistant Aspergillus thermomutatus (Neosartorya pseudofischeri) strain HMR AF 39, isolated from a human nasal aspirate.</title>
        <authorList>
            <person name="Parent-Michaud M."/>
            <person name="Dufresne P.J."/>
            <person name="Fournier E."/>
            <person name="Martineau C."/>
            <person name="Moreira S."/>
            <person name="Perkins V."/>
            <person name="De Repentigny L."/>
            <person name="Dufresne S.F."/>
        </authorList>
    </citation>
    <scope>NUCLEOTIDE SEQUENCE [LARGE SCALE GENOMIC DNA]</scope>
    <source>
        <strain evidence="2">HMR AF 39</strain>
    </source>
</reference>
<dbReference type="RefSeq" id="XP_026614323.1">
    <property type="nucleotide sequence ID" value="XM_026761104.1"/>
</dbReference>
<dbReference type="Proteomes" id="UP000215305">
    <property type="component" value="Unassembled WGS sequence"/>
</dbReference>
<evidence type="ECO:0000313" key="3">
    <source>
        <dbReference type="Proteomes" id="UP000215305"/>
    </source>
</evidence>
<dbReference type="InterPro" id="IPR052670">
    <property type="entry name" value="UPF0654_domain"/>
</dbReference>
<dbReference type="GeneID" id="38129459"/>
<accession>A0A397GXP4</accession>
<feature type="compositionally biased region" description="Basic and acidic residues" evidence="1">
    <location>
        <begin position="77"/>
        <end position="88"/>
    </location>
</feature>
<dbReference type="AlphaFoldDB" id="A0A397GXP4"/>
<proteinExistence type="predicted"/>
<dbReference type="EMBL" id="NKHU02000100">
    <property type="protein sequence ID" value="RHZ55427.1"/>
    <property type="molecule type" value="Genomic_DNA"/>
</dbReference>